<dbReference type="InterPro" id="IPR002838">
    <property type="entry name" value="AIM24"/>
</dbReference>
<organism evidence="1 2">
    <name type="scientific">Bradymonas sediminis</name>
    <dbReference type="NCBI Taxonomy" id="1548548"/>
    <lineage>
        <taxon>Bacteria</taxon>
        <taxon>Deltaproteobacteria</taxon>
        <taxon>Bradymonadales</taxon>
        <taxon>Bradymonadaceae</taxon>
        <taxon>Bradymonas</taxon>
    </lineage>
</organism>
<proteinExistence type="predicted"/>
<evidence type="ECO:0000313" key="2">
    <source>
        <dbReference type="Proteomes" id="UP000249799"/>
    </source>
</evidence>
<reference evidence="1 2" key="1">
    <citation type="submission" date="2018-06" db="EMBL/GenBank/DDBJ databases">
        <title>Lujinxingia sediminis gen. nov. sp. nov., a new facultative anaerobic member of the class Deltaproteobacteria, and proposal of Lujinxingaceae fam. nov.</title>
        <authorList>
            <person name="Guo L.-Y."/>
            <person name="Li C.-M."/>
            <person name="Wang S."/>
            <person name="Du Z.-J."/>
        </authorList>
    </citation>
    <scope>NUCLEOTIDE SEQUENCE [LARGE SCALE GENOMIC DNA]</scope>
    <source>
        <strain evidence="1 2">FA350</strain>
    </source>
</reference>
<name>A0A2Z4FND0_9DELT</name>
<dbReference type="Pfam" id="PF01987">
    <property type="entry name" value="AIM24"/>
    <property type="match status" value="1"/>
</dbReference>
<dbReference type="PANTHER" id="PTHR43657:SF1">
    <property type="entry name" value="ALTERED INHERITANCE OF MITOCHONDRIA PROTEIN 24, MITOCHONDRIAL"/>
    <property type="match status" value="1"/>
</dbReference>
<gene>
    <name evidence="1" type="ORF">DN745_13465</name>
</gene>
<dbReference type="PANTHER" id="PTHR43657">
    <property type="entry name" value="TRYPTOPHAN RNA-BINDING ATTENUATOR PROTEIN-LIKE PROTEIN"/>
    <property type="match status" value="1"/>
</dbReference>
<protein>
    <submittedName>
        <fullName evidence="1">TIGR00266 family protein</fullName>
    </submittedName>
</protein>
<dbReference type="RefSeq" id="WP_111335624.1">
    <property type="nucleotide sequence ID" value="NZ_CP030032.1"/>
</dbReference>
<dbReference type="Gene3D" id="3.60.160.10">
    <property type="entry name" value="Mitochondrial biogenesis AIM24"/>
    <property type="match status" value="1"/>
</dbReference>
<dbReference type="InterPro" id="IPR016031">
    <property type="entry name" value="Trp_RNA-bd_attenuator-like_dom"/>
</dbReference>
<dbReference type="EMBL" id="CP030032">
    <property type="protein sequence ID" value="AWV90285.1"/>
    <property type="molecule type" value="Genomic_DNA"/>
</dbReference>
<dbReference type="KEGG" id="bsed:DN745_13465"/>
<dbReference type="OrthoDB" id="9779518at2"/>
<accession>A0A2Z4FND0</accession>
<sequence>MHHEVTHKPGFAMLRVELEPGEKLVSEPGAMVAMSRSIDLSAKMSADDTTGFFAKLVMFWFALVKKFIGGESVMFSHYDARQKGAVWISPTYMGDIHHRRLSGETLYLAKGAYLASTGSVEISVKFGGFKAFIMPWTSSFKLVATGNGDLYFNSYGGIQAIEVNGSYVVDDGHIVAYEGSLTRKTRSVGGGVTGLLASGEGLVKEFQGQGTVYIQTRNRSALAGWLTPMLPG</sequence>
<dbReference type="InterPro" id="IPR036983">
    <property type="entry name" value="AIM24_sf"/>
</dbReference>
<dbReference type="SUPFAM" id="SSF51219">
    <property type="entry name" value="TRAP-like"/>
    <property type="match status" value="1"/>
</dbReference>
<dbReference type="AlphaFoldDB" id="A0A2Z4FND0"/>
<dbReference type="NCBIfam" id="TIGR00266">
    <property type="entry name" value="TIGR00266 family protein"/>
    <property type="match status" value="1"/>
</dbReference>
<evidence type="ECO:0000313" key="1">
    <source>
        <dbReference type="EMBL" id="AWV90285.1"/>
    </source>
</evidence>
<dbReference type="Proteomes" id="UP000249799">
    <property type="component" value="Chromosome"/>
</dbReference>
<keyword evidence="2" id="KW-1185">Reference proteome</keyword>